<evidence type="ECO:0000313" key="9">
    <source>
        <dbReference type="EMBL" id="VAW22626.1"/>
    </source>
</evidence>
<dbReference type="EMBL" id="UOEP01000175">
    <property type="protein sequence ID" value="VAW22626.1"/>
    <property type="molecule type" value="Genomic_DNA"/>
</dbReference>
<reference evidence="9" key="1">
    <citation type="submission" date="2018-06" db="EMBL/GenBank/DDBJ databases">
        <authorList>
            <person name="Zhirakovskaya E."/>
        </authorList>
    </citation>
    <scope>NUCLEOTIDE SEQUENCE</scope>
</reference>
<dbReference type="InterPro" id="IPR005128">
    <property type="entry name" value="Acetolactate_a_deCO2ase"/>
</dbReference>
<protein>
    <recommendedName>
        <fullName evidence="5">Alpha-acetolactate decarboxylase</fullName>
        <ecNumber evidence="4">4.1.1.5</ecNumber>
    </recommendedName>
</protein>
<keyword evidence="8 9" id="KW-0456">Lyase</keyword>
<comment type="similarity">
    <text evidence="3">Belongs to the alpha-acetolactate decarboxylase family.</text>
</comment>
<dbReference type="GO" id="GO:0047605">
    <property type="term" value="F:acetolactate decarboxylase activity"/>
    <property type="evidence" value="ECO:0007669"/>
    <property type="project" value="UniProtKB-EC"/>
</dbReference>
<evidence type="ECO:0000256" key="4">
    <source>
        <dbReference type="ARBA" id="ARBA00013204"/>
    </source>
</evidence>
<dbReference type="Pfam" id="PF03306">
    <property type="entry name" value="AAL_decarboxy"/>
    <property type="match status" value="1"/>
</dbReference>
<organism evidence="9">
    <name type="scientific">hydrothermal vent metagenome</name>
    <dbReference type="NCBI Taxonomy" id="652676"/>
    <lineage>
        <taxon>unclassified sequences</taxon>
        <taxon>metagenomes</taxon>
        <taxon>ecological metagenomes</taxon>
    </lineage>
</organism>
<keyword evidence="7" id="KW-0005">Acetoin biosynthesis</keyword>
<evidence type="ECO:0000256" key="6">
    <source>
        <dbReference type="ARBA" id="ARBA00022793"/>
    </source>
</evidence>
<keyword evidence="6" id="KW-0210">Decarboxylase</keyword>
<dbReference type="EC" id="4.1.1.5" evidence="4"/>
<name>A0A3B0USI8_9ZZZZ</name>
<dbReference type="PANTHER" id="PTHR35524">
    <property type="entry name" value="ALPHA-ACETOLACTATE DECARBOXYLASE"/>
    <property type="match status" value="1"/>
</dbReference>
<dbReference type="CDD" id="cd17299">
    <property type="entry name" value="acetolactate_decarboxylase"/>
    <property type="match status" value="1"/>
</dbReference>
<evidence type="ECO:0000256" key="1">
    <source>
        <dbReference type="ARBA" id="ARBA00001784"/>
    </source>
</evidence>
<evidence type="ECO:0000256" key="3">
    <source>
        <dbReference type="ARBA" id="ARBA00007106"/>
    </source>
</evidence>
<dbReference type="UniPathway" id="UPA00626">
    <property type="reaction ID" value="UER00678"/>
</dbReference>
<dbReference type="AlphaFoldDB" id="A0A3B0USI8"/>
<evidence type="ECO:0000256" key="7">
    <source>
        <dbReference type="ARBA" id="ARBA00023061"/>
    </source>
</evidence>
<comment type="pathway">
    <text evidence="2">Polyol metabolism; (R,R)-butane-2,3-diol biosynthesis; (R,R)-butane-2,3-diol from pyruvate: step 2/3.</text>
</comment>
<accession>A0A3B0USI8</accession>
<evidence type="ECO:0000256" key="8">
    <source>
        <dbReference type="ARBA" id="ARBA00023239"/>
    </source>
</evidence>
<sequence>MFKLLADSLMRTRNLFYAIRLTGNFRYVKTRSVPAQKKTYPPLVEVTGDQPEFEANDIKGQLVGFYCPHFVKGVNVPGYHLHFLSGDKSFGGHLLAFKLLEGELVLDKINRFEIILPDGGAFLKSEFETDRSKELKKAEY</sequence>
<dbReference type="PANTHER" id="PTHR35524:SF1">
    <property type="entry name" value="ALPHA-ACETOLACTATE DECARBOXYLASE"/>
    <property type="match status" value="1"/>
</dbReference>
<comment type="catalytic activity">
    <reaction evidence="1">
        <text>(2S)-2-acetolactate + H(+) = (R)-acetoin + CO2</text>
        <dbReference type="Rhea" id="RHEA:21580"/>
        <dbReference type="ChEBI" id="CHEBI:15378"/>
        <dbReference type="ChEBI" id="CHEBI:15686"/>
        <dbReference type="ChEBI" id="CHEBI:16526"/>
        <dbReference type="ChEBI" id="CHEBI:58476"/>
        <dbReference type="EC" id="4.1.1.5"/>
    </reaction>
</comment>
<proteinExistence type="inferred from homology"/>
<gene>
    <name evidence="9" type="ORF">MNBD_BACTEROID01-127</name>
</gene>
<evidence type="ECO:0000256" key="5">
    <source>
        <dbReference type="ARBA" id="ARBA00020164"/>
    </source>
</evidence>
<evidence type="ECO:0000256" key="2">
    <source>
        <dbReference type="ARBA" id="ARBA00005170"/>
    </source>
</evidence>
<dbReference type="Gene3D" id="3.30.1330.80">
    <property type="entry name" value="Hypothetical protein, similar to alpha- acetolactate decarboxylase, domain 2"/>
    <property type="match status" value="1"/>
</dbReference>
<dbReference type="SUPFAM" id="SSF117856">
    <property type="entry name" value="AF0104/ALDC/Ptd012-like"/>
    <property type="match status" value="1"/>
</dbReference>
<dbReference type="GO" id="GO:0045151">
    <property type="term" value="P:acetoin biosynthetic process"/>
    <property type="evidence" value="ECO:0007669"/>
    <property type="project" value="UniProtKB-KW"/>
</dbReference>